<dbReference type="EMBL" id="JAFFHB010000002">
    <property type="protein sequence ID" value="KAK4669473.1"/>
    <property type="molecule type" value="Genomic_DNA"/>
</dbReference>
<feature type="compositionally biased region" description="Polar residues" evidence="1">
    <location>
        <begin position="56"/>
        <end position="66"/>
    </location>
</feature>
<feature type="region of interest" description="Disordered" evidence="1">
    <location>
        <begin position="236"/>
        <end position="259"/>
    </location>
</feature>
<feature type="region of interest" description="Disordered" evidence="1">
    <location>
        <begin position="272"/>
        <end position="382"/>
    </location>
</feature>
<name>A0ABR0HNV6_9PEZI</name>
<keyword evidence="3" id="KW-1185">Reference proteome</keyword>
<organism evidence="2 3">
    <name type="scientific">Podospora pseudopauciseta</name>
    <dbReference type="NCBI Taxonomy" id="2093780"/>
    <lineage>
        <taxon>Eukaryota</taxon>
        <taxon>Fungi</taxon>
        <taxon>Dikarya</taxon>
        <taxon>Ascomycota</taxon>
        <taxon>Pezizomycotina</taxon>
        <taxon>Sordariomycetes</taxon>
        <taxon>Sordariomycetidae</taxon>
        <taxon>Sordariales</taxon>
        <taxon>Podosporaceae</taxon>
        <taxon>Podospora</taxon>
    </lineage>
</organism>
<reference evidence="2 3" key="1">
    <citation type="journal article" date="2023" name="bioRxiv">
        <title>High-quality genome assemblies of four members of thePodospora anserinaspecies complex.</title>
        <authorList>
            <person name="Ament-Velasquez S.L."/>
            <person name="Vogan A.A."/>
            <person name="Wallerman O."/>
            <person name="Hartmann F."/>
            <person name="Gautier V."/>
            <person name="Silar P."/>
            <person name="Giraud T."/>
            <person name="Johannesson H."/>
        </authorList>
    </citation>
    <scope>NUCLEOTIDE SEQUENCE [LARGE SCALE GENOMIC DNA]</scope>
    <source>
        <strain evidence="2 3">CBS 411.78</strain>
    </source>
</reference>
<gene>
    <name evidence="2" type="ORF">QC763_203332</name>
</gene>
<feature type="region of interest" description="Disordered" evidence="1">
    <location>
        <begin position="1"/>
        <end position="69"/>
    </location>
</feature>
<feature type="compositionally biased region" description="Low complexity" evidence="1">
    <location>
        <begin position="44"/>
        <end position="55"/>
    </location>
</feature>
<evidence type="ECO:0000313" key="3">
    <source>
        <dbReference type="Proteomes" id="UP001326199"/>
    </source>
</evidence>
<protein>
    <submittedName>
        <fullName evidence="2">Uncharacterized protein</fullName>
    </submittedName>
</protein>
<accession>A0ABR0HNV6</accession>
<feature type="compositionally biased region" description="Basic and acidic residues" evidence="1">
    <location>
        <begin position="1"/>
        <end position="27"/>
    </location>
</feature>
<dbReference type="RefSeq" id="XP_062768143.1">
    <property type="nucleotide sequence ID" value="XM_062909369.1"/>
</dbReference>
<evidence type="ECO:0000256" key="1">
    <source>
        <dbReference type="SAM" id="MobiDB-lite"/>
    </source>
</evidence>
<dbReference type="Proteomes" id="UP001326199">
    <property type="component" value="Unassembled WGS sequence"/>
</dbReference>
<evidence type="ECO:0000313" key="2">
    <source>
        <dbReference type="EMBL" id="KAK4669473.1"/>
    </source>
</evidence>
<feature type="compositionally biased region" description="Basic and acidic residues" evidence="1">
    <location>
        <begin position="330"/>
        <end position="344"/>
    </location>
</feature>
<dbReference type="GeneID" id="87929712"/>
<sequence length="382" mass="42683">MSLHDHFGSEREADLVKKLGREVRPEQTEMSAALGDKKAKQLDLSPRSLSPSESEIQPSGPRTITQAHEEETLDEEALDKWDTLQEEADAIFEMLYSLKTVNDVHLYTLDAALDQITRFHTSIVKAVQPASSYRKKHRAAVLLIQVLSWIVTSNKLIGQDLREYVLGQSAEEEYRQWVDPMSDVLSCCTWAERRRIFKSRRWQWEFDLFVGLVMNCELFGEIFGLLEVAEDREEMFVSPRQSDPAPALQSDTEDGTVEDGMVDDAIAVFEDGEDEEEIVPLAGSPARSRSQVQMDVAQPREEVAAQAGREAAVQSAAGEAEPRNGQGEPRPAEKATGKRSHEGVDAGQGPRKRQARSPGRVSVHLHFHGTVQNVYLGSDSRS</sequence>
<comment type="caution">
    <text evidence="2">The sequence shown here is derived from an EMBL/GenBank/DDBJ whole genome shotgun (WGS) entry which is preliminary data.</text>
</comment>
<proteinExistence type="predicted"/>